<gene>
    <name evidence="2" type="ORF">P5673_022377</name>
</gene>
<dbReference type="AlphaFoldDB" id="A0AAD9UZL6"/>
<accession>A0AAD9UZL6</accession>
<dbReference type="PANTHER" id="PTHR47526:SF3">
    <property type="entry name" value="PHD-TYPE DOMAIN-CONTAINING PROTEIN"/>
    <property type="match status" value="1"/>
</dbReference>
<evidence type="ECO:0000313" key="2">
    <source>
        <dbReference type="EMBL" id="KAK2555783.1"/>
    </source>
</evidence>
<feature type="domain" description="YqaJ viral recombinase" evidence="1">
    <location>
        <begin position="296"/>
        <end position="357"/>
    </location>
</feature>
<evidence type="ECO:0000259" key="1">
    <source>
        <dbReference type="Pfam" id="PF09588"/>
    </source>
</evidence>
<name>A0AAD9UZL6_ACRCE</name>
<dbReference type="InterPro" id="IPR019080">
    <property type="entry name" value="YqaJ_viral_recombinase"/>
</dbReference>
<reference evidence="2" key="1">
    <citation type="journal article" date="2023" name="G3 (Bethesda)">
        <title>Whole genome assembly and annotation of the endangered Caribbean coral Acropora cervicornis.</title>
        <authorList>
            <person name="Selwyn J.D."/>
            <person name="Vollmer S.V."/>
        </authorList>
    </citation>
    <scope>NUCLEOTIDE SEQUENCE</scope>
    <source>
        <strain evidence="2">K2</strain>
    </source>
</reference>
<dbReference type="GO" id="GO:0006281">
    <property type="term" value="P:DNA repair"/>
    <property type="evidence" value="ECO:0007669"/>
    <property type="project" value="UniProtKB-ARBA"/>
</dbReference>
<keyword evidence="3" id="KW-1185">Reference proteome</keyword>
<dbReference type="Proteomes" id="UP001249851">
    <property type="component" value="Unassembled WGS sequence"/>
</dbReference>
<organism evidence="2 3">
    <name type="scientific">Acropora cervicornis</name>
    <name type="common">Staghorn coral</name>
    <dbReference type="NCBI Taxonomy" id="6130"/>
    <lineage>
        <taxon>Eukaryota</taxon>
        <taxon>Metazoa</taxon>
        <taxon>Cnidaria</taxon>
        <taxon>Anthozoa</taxon>
        <taxon>Hexacorallia</taxon>
        <taxon>Scleractinia</taxon>
        <taxon>Astrocoeniina</taxon>
        <taxon>Acroporidae</taxon>
        <taxon>Acropora</taxon>
    </lineage>
</organism>
<dbReference type="InterPro" id="IPR011335">
    <property type="entry name" value="Restrct_endonuc-II-like"/>
</dbReference>
<dbReference type="Gene3D" id="3.90.320.10">
    <property type="match status" value="1"/>
</dbReference>
<proteinExistence type="predicted"/>
<feature type="non-terminal residue" evidence="2">
    <location>
        <position position="439"/>
    </location>
</feature>
<dbReference type="EMBL" id="JARQWQ010000060">
    <property type="protein sequence ID" value="KAK2555783.1"/>
    <property type="molecule type" value="Genomic_DNA"/>
</dbReference>
<sequence>MEDVVDVYMQPSAKATKQGKSFLDSGHLHTVKFHHISTDLKYCFIHNRCVPEEKTSSDSYALWVCIHKENGKVLTAECSCFARFGERCKPVAALLLYISREVQLGHNKTCTSKPQQWHKPATSRKRYSATRMSDIPIKKVKKGRDSFLAENKQKQKRSIFDPRALHHCSPMMWTTEDWLKLADATEGNCGILLYKVNSCSHFSPHIDLVVKQELVETADHVTEPLTLPALAASVNERYPDQNVDAKCKIFLDELHISPEQSWLLSQIKVGQANNEAWNKHRIGRITSPKVGAVLQKIDDKLKATQWGINKEPLATKAYEQRCKKEHSHFSVSESGLLVSVKYPFLAASPDGEKTVHEAAQAPGTCLTLAPNNILKLKMSHSYYSQVQLHTEASNTLYCDFWYCTSCDYHLERISHNGKFWERSLKLFLITVLFLNLLLE</sequence>
<dbReference type="Pfam" id="PF09588">
    <property type="entry name" value="YqaJ"/>
    <property type="match status" value="1"/>
</dbReference>
<dbReference type="CDD" id="cd22343">
    <property type="entry name" value="PDDEXK_lambda_exonuclease-like"/>
    <property type="match status" value="1"/>
</dbReference>
<dbReference type="InterPro" id="IPR011604">
    <property type="entry name" value="PDDEXK-like_dom_sf"/>
</dbReference>
<dbReference type="PANTHER" id="PTHR47526">
    <property type="entry name" value="ATP-DEPENDENT DNA HELICASE"/>
    <property type="match status" value="1"/>
</dbReference>
<protein>
    <recommendedName>
        <fullName evidence="1">YqaJ viral recombinase domain-containing protein</fullName>
    </recommendedName>
</protein>
<evidence type="ECO:0000313" key="3">
    <source>
        <dbReference type="Proteomes" id="UP001249851"/>
    </source>
</evidence>
<comment type="caution">
    <text evidence="2">The sequence shown here is derived from an EMBL/GenBank/DDBJ whole genome shotgun (WGS) entry which is preliminary data.</text>
</comment>
<dbReference type="SUPFAM" id="SSF52980">
    <property type="entry name" value="Restriction endonuclease-like"/>
    <property type="match status" value="1"/>
</dbReference>
<reference evidence="2" key="2">
    <citation type="journal article" date="2023" name="Science">
        <title>Genomic signatures of disease resistance in endangered staghorn corals.</title>
        <authorList>
            <person name="Vollmer S.V."/>
            <person name="Selwyn J.D."/>
            <person name="Despard B.A."/>
            <person name="Roesel C.L."/>
        </authorList>
    </citation>
    <scope>NUCLEOTIDE SEQUENCE</scope>
    <source>
        <strain evidence="2">K2</strain>
    </source>
</reference>